<sequence length="125" mass="13194">MDGKGGFRELVGIELSEAEEGRAVVRMRAGDRHLNPGGTVHGGAISTLVDVSMAEALNTTVAEEDERPVTVEIKINYMAPGKPGFIASTARVRKGGKRLTVVEAEVVQEDEEVVALATGTYTVVG</sequence>
<dbReference type="AlphaFoldDB" id="A0A6J4PQG3"/>
<dbReference type="InterPro" id="IPR039298">
    <property type="entry name" value="ACOT13"/>
</dbReference>
<accession>A0A6J4PQG3</accession>
<dbReference type="CDD" id="cd03443">
    <property type="entry name" value="PaaI_thioesterase"/>
    <property type="match status" value="1"/>
</dbReference>
<gene>
    <name evidence="4" type="ORF">AVDCRST_MAG55-1688</name>
</gene>
<dbReference type="EMBL" id="CADCUZ010000073">
    <property type="protein sequence ID" value="CAA9416551.1"/>
    <property type="molecule type" value="Genomic_DNA"/>
</dbReference>
<protein>
    <recommendedName>
        <fullName evidence="3">Thioesterase domain-containing protein</fullName>
    </recommendedName>
</protein>
<dbReference type="NCBIfam" id="TIGR00369">
    <property type="entry name" value="unchar_dom_1"/>
    <property type="match status" value="1"/>
</dbReference>
<dbReference type="PANTHER" id="PTHR21660:SF1">
    <property type="entry name" value="ACYL-COENZYME A THIOESTERASE 13"/>
    <property type="match status" value="1"/>
</dbReference>
<dbReference type="InterPro" id="IPR006683">
    <property type="entry name" value="Thioestr_dom"/>
</dbReference>
<name>A0A6J4PQG3_9ACTN</name>
<comment type="similarity">
    <text evidence="1">Belongs to the thioesterase PaaI family.</text>
</comment>
<dbReference type="InterPro" id="IPR003736">
    <property type="entry name" value="PAAI_dom"/>
</dbReference>
<evidence type="ECO:0000313" key="4">
    <source>
        <dbReference type="EMBL" id="CAA9416551.1"/>
    </source>
</evidence>
<feature type="domain" description="Thioesterase" evidence="3">
    <location>
        <begin position="37"/>
        <end position="114"/>
    </location>
</feature>
<evidence type="ECO:0000256" key="1">
    <source>
        <dbReference type="ARBA" id="ARBA00008324"/>
    </source>
</evidence>
<dbReference type="Pfam" id="PF03061">
    <property type="entry name" value="4HBT"/>
    <property type="match status" value="1"/>
</dbReference>
<organism evidence="4">
    <name type="scientific">uncultured Rubrobacteraceae bacterium</name>
    <dbReference type="NCBI Taxonomy" id="349277"/>
    <lineage>
        <taxon>Bacteria</taxon>
        <taxon>Bacillati</taxon>
        <taxon>Actinomycetota</taxon>
        <taxon>Rubrobacteria</taxon>
        <taxon>Rubrobacterales</taxon>
        <taxon>Rubrobacteraceae</taxon>
        <taxon>environmental samples</taxon>
    </lineage>
</organism>
<dbReference type="PANTHER" id="PTHR21660">
    <property type="entry name" value="THIOESTERASE SUPERFAMILY MEMBER-RELATED"/>
    <property type="match status" value="1"/>
</dbReference>
<dbReference type="SUPFAM" id="SSF54637">
    <property type="entry name" value="Thioesterase/thiol ester dehydrase-isomerase"/>
    <property type="match status" value="1"/>
</dbReference>
<evidence type="ECO:0000256" key="2">
    <source>
        <dbReference type="ARBA" id="ARBA00022801"/>
    </source>
</evidence>
<evidence type="ECO:0000259" key="3">
    <source>
        <dbReference type="Pfam" id="PF03061"/>
    </source>
</evidence>
<dbReference type="InterPro" id="IPR029069">
    <property type="entry name" value="HotDog_dom_sf"/>
</dbReference>
<dbReference type="GO" id="GO:0047617">
    <property type="term" value="F:fatty acyl-CoA hydrolase activity"/>
    <property type="evidence" value="ECO:0007669"/>
    <property type="project" value="InterPro"/>
</dbReference>
<dbReference type="Gene3D" id="3.10.129.10">
    <property type="entry name" value="Hotdog Thioesterase"/>
    <property type="match status" value="1"/>
</dbReference>
<proteinExistence type="inferred from homology"/>
<reference evidence="4" key="1">
    <citation type="submission" date="2020-02" db="EMBL/GenBank/DDBJ databases">
        <authorList>
            <person name="Meier V. D."/>
        </authorList>
    </citation>
    <scope>NUCLEOTIDE SEQUENCE</scope>
    <source>
        <strain evidence="4">AVDCRST_MAG55</strain>
    </source>
</reference>
<keyword evidence="2" id="KW-0378">Hydrolase</keyword>